<keyword evidence="1" id="KW-0812">Transmembrane</keyword>
<dbReference type="RefSeq" id="WP_071111000.1">
    <property type="nucleotide sequence ID" value="NZ_MKCS01000001.1"/>
</dbReference>
<keyword evidence="1" id="KW-0472">Membrane</keyword>
<dbReference type="Proteomes" id="UP000180088">
    <property type="component" value="Unassembled WGS sequence"/>
</dbReference>
<sequence length="129" mass="14252">MSEKQHSHHPGSLSSFADGVVSLLLTRAELLTLEAQELKDEILANLFSGMLALILLAIGLLATLFLLWILTPVAFKAWAMASMALLFIGGSLLLLWQLRRRLLRQGPAFALTIQELRKDWGAMSGQEPK</sequence>
<evidence type="ECO:0000256" key="1">
    <source>
        <dbReference type="SAM" id="Phobius"/>
    </source>
</evidence>
<gene>
    <name evidence="3" type="ORF">BI344_00340</name>
    <name evidence="2" type="ORF">BI347_06345</name>
</gene>
<evidence type="ECO:0000313" key="4">
    <source>
        <dbReference type="Proteomes" id="UP000180088"/>
    </source>
</evidence>
<dbReference type="Pfam" id="PF07332">
    <property type="entry name" value="Phage_holin_3_6"/>
    <property type="match status" value="1"/>
</dbReference>
<evidence type="ECO:0000313" key="3">
    <source>
        <dbReference type="EMBL" id="OHX21041.1"/>
    </source>
</evidence>
<accession>A0A1S1X0V6</accession>
<evidence type="ECO:0008006" key="6">
    <source>
        <dbReference type="Google" id="ProtNLM"/>
    </source>
</evidence>
<evidence type="ECO:0000313" key="5">
    <source>
        <dbReference type="Proteomes" id="UP000180280"/>
    </source>
</evidence>
<feature type="transmembrane region" description="Helical" evidence="1">
    <location>
        <begin position="77"/>
        <end position="96"/>
    </location>
</feature>
<organism evidence="2 4">
    <name type="scientific">Chromobacterium sphagni</name>
    <dbReference type="NCBI Taxonomy" id="1903179"/>
    <lineage>
        <taxon>Bacteria</taxon>
        <taxon>Pseudomonadati</taxon>
        <taxon>Pseudomonadota</taxon>
        <taxon>Betaproteobacteria</taxon>
        <taxon>Neisseriales</taxon>
        <taxon>Chromobacteriaceae</taxon>
        <taxon>Chromobacterium</taxon>
    </lineage>
</organism>
<keyword evidence="5" id="KW-1185">Reference proteome</keyword>
<feature type="transmembrane region" description="Helical" evidence="1">
    <location>
        <begin position="46"/>
        <end position="71"/>
    </location>
</feature>
<dbReference type="Proteomes" id="UP000180280">
    <property type="component" value="Unassembled WGS sequence"/>
</dbReference>
<proteinExistence type="predicted"/>
<dbReference type="EMBL" id="MKCT01000001">
    <property type="protein sequence ID" value="OHX21041.1"/>
    <property type="molecule type" value="Genomic_DNA"/>
</dbReference>
<keyword evidence="1" id="KW-1133">Transmembrane helix</keyword>
<evidence type="ECO:0000313" key="2">
    <source>
        <dbReference type="EMBL" id="OHX13163.1"/>
    </source>
</evidence>
<reference evidence="4 5" key="1">
    <citation type="submission" date="2016-09" db="EMBL/GenBank/DDBJ databases">
        <title>Chromobacterium muskegensis sp. nov., an insecticidal bacterium isolated from Sphagnum bogs.</title>
        <authorList>
            <person name="Sparks M.E."/>
            <person name="Blackburn M.B."/>
            <person name="Gundersen-Rindal D.E."/>
            <person name="Mitchell A."/>
            <person name="Farrar R."/>
            <person name="Kuhar D."/>
        </authorList>
    </citation>
    <scope>NUCLEOTIDE SEQUENCE [LARGE SCALE GENOMIC DNA]</scope>
    <source>
        <strain evidence="3 5">14B-1</strain>
        <strain evidence="2 4">37-2</strain>
    </source>
</reference>
<dbReference type="InterPro" id="IPR009937">
    <property type="entry name" value="Phage_holin_3_6"/>
</dbReference>
<protein>
    <recommendedName>
        <fullName evidence="6">Phage holin family protein</fullName>
    </recommendedName>
</protein>
<comment type="caution">
    <text evidence="2">The sequence shown here is derived from an EMBL/GenBank/DDBJ whole genome shotgun (WGS) entry which is preliminary data.</text>
</comment>
<dbReference type="AlphaFoldDB" id="A0A1S1X0V6"/>
<name>A0A1S1X0V6_9NEIS</name>
<dbReference type="EMBL" id="MKCS01000001">
    <property type="protein sequence ID" value="OHX13163.1"/>
    <property type="molecule type" value="Genomic_DNA"/>
</dbReference>
<dbReference type="STRING" id="1903179.BI347_06345"/>